<dbReference type="InterPro" id="IPR005101">
    <property type="entry name" value="Cryptochr/Photolyase_FAD-bd"/>
</dbReference>
<dbReference type="InterPro" id="IPR002081">
    <property type="entry name" value="Cryptochrome/DNA_photolyase_1"/>
</dbReference>
<sequence length="420" mass="48873">MKEVTRGLFWFRHDLRLTDMPALLEISQQVDELLLAYVFDERSTRQNQYGVTGMGPHRRRFIEACLSELNDDLTTLGQQLVIKTGAASSELSSLIQTCDITHVASHFHGGFYEMQDWQRLESTFPSLKFIQRDATSLFDRAQLPFSVSDMPGQFTPFRKKIEKHTTPAAPINTLSSLPPPIHLQTEQETLKAPTLDHGLFRGGEKAGQQRLKDYFFTDNHVANYKETRNALDDANASTRFSPWLASGSLSPRWIYQQLKQYEAAYGANDSTYWVYFELLWREFFFWIQQRHGADWFDQAGCRGEVRPFSHDEEKIRLWQNGETGYDIVDACMKQLKTTGFMSNRGRQLVASCFVHELEQNWQHGAAWFEHMLVDYDVGSNWGNWLYLAGVGHDPRGHRQFDLQKQTERYDPERTFINTWR</sequence>
<dbReference type="AlphaFoldDB" id="A0A1E7ZD81"/>
<feature type="binding site" evidence="6">
    <location>
        <begin position="277"/>
        <end position="285"/>
    </location>
    <ligand>
        <name>FAD</name>
        <dbReference type="ChEBI" id="CHEBI:57692"/>
    </ligand>
</feature>
<dbReference type="PRINTS" id="PR00147">
    <property type="entry name" value="DNAPHOTLYASE"/>
</dbReference>
<comment type="caution">
    <text evidence="9">The sequence shown here is derived from an EMBL/GenBank/DDBJ whole genome shotgun (WGS) entry which is preliminary data.</text>
</comment>
<gene>
    <name evidence="9" type="ORF">BFC18_08030</name>
</gene>
<dbReference type="SUPFAM" id="SSF52425">
    <property type="entry name" value="Cryptochrome/photolyase, N-terminal domain"/>
    <property type="match status" value="1"/>
</dbReference>
<dbReference type="Pfam" id="PF03441">
    <property type="entry name" value="FAD_binding_7"/>
    <property type="match status" value="1"/>
</dbReference>
<keyword evidence="3 6" id="KW-0285">Flavoprotein</keyword>
<evidence type="ECO:0000256" key="4">
    <source>
        <dbReference type="ARBA" id="ARBA00022827"/>
    </source>
</evidence>
<dbReference type="InterPro" id="IPR006050">
    <property type="entry name" value="DNA_photolyase_N"/>
</dbReference>
<accession>A0A1E7ZD81</accession>
<dbReference type="GO" id="GO:0071949">
    <property type="term" value="F:FAD binding"/>
    <property type="evidence" value="ECO:0007669"/>
    <property type="project" value="TreeGrafter"/>
</dbReference>
<dbReference type="GO" id="GO:0003677">
    <property type="term" value="F:DNA binding"/>
    <property type="evidence" value="ECO:0007669"/>
    <property type="project" value="TreeGrafter"/>
</dbReference>
<comment type="cofactor">
    <cofactor evidence="7">
        <name>(6R)-5,10-methylene-5,6,7,8-tetrahydrofolate</name>
        <dbReference type="ChEBI" id="CHEBI:15636"/>
    </cofactor>
    <text evidence="7">Binds 1 5,10-methenyltetrahydrofolate (MTHF) per subunit.</text>
</comment>
<dbReference type="GO" id="GO:0003913">
    <property type="term" value="F:DNA photolyase activity"/>
    <property type="evidence" value="ECO:0007669"/>
    <property type="project" value="InterPro"/>
</dbReference>
<dbReference type="STRING" id="1656094.BFC18_08030"/>
<dbReference type="RefSeq" id="WP_070124630.1">
    <property type="nucleotide sequence ID" value="NZ_MDHN01000014.1"/>
</dbReference>
<dbReference type="InterPro" id="IPR014133">
    <property type="entry name" value="Cry_DASH"/>
</dbReference>
<evidence type="ECO:0000313" key="10">
    <source>
        <dbReference type="Proteomes" id="UP000175691"/>
    </source>
</evidence>
<keyword evidence="4 6" id="KW-0274">FAD</keyword>
<dbReference type="PANTHER" id="PTHR11455:SF22">
    <property type="entry name" value="CRYPTOCHROME DASH"/>
    <property type="match status" value="1"/>
</dbReference>
<comment type="function">
    <text evidence="7">May have a photoreceptor function.</text>
</comment>
<evidence type="ECO:0000256" key="6">
    <source>
        <dbReference type="PIRSR" id="PIRSR602081-1"/>
    </source>
</evidence>
<dbReference type="PROSITE" id="PS51645">
    <property type="entry name" value="PHR_CRY_ALPHA_BETA"/>
    <property type="match status" value="1"/>
</dbReference>
<evidence type="ECO:0000313" key="9">
    <source>
        <dbReference type="EMBL" id="OFC71414.1"/>
    </source>
</evidence>
<dbReference type="Proteomes" id="UP000175691">
    <property type="component" value="Unassembled WGS sequence"/>
</dbReference>
<dbReference type="EMBL" id="MDHN01000014">
    <property type="protein sequence ID" value="OFC71414.1"/>
    <property type="molecule type" value="Genomic_DNA"/>
</dbReference>
<evidence type="ECO:0000256" key="1">
    <source>
        <dbReference type="ARBA" id="ARBA00005862"/>
    </source>
</evidence>
<evidence type="ECO:0000259" key="8">
    <source>
        <dbReference type="PROSITE" id="PS51645"/>
    </source>
</evidence>
<protein>
    <recommendedName>
        <fullName evidence="2 7">Cryptochrome DASH</fullName>
    </recommendedName>
</protein>
<proteinExistence type="inferred from homology"/>
<feature type="domain" description="Photolyase/cryptochrome alpha/beta" evidence="8">
    <location>
        <begin position="5"/>
        <end position="140"/>
    </location>
</feature>
<evidence type="ECO:0000256" key="3">
    <source>
        <dbReference type="ARBA" id="ARBA00022630"/>
    </source>
</evidence>
<name>A0A1E7ZD81_9ALTE</name>
<feature type="binding site" evidence="6">
    <location>
        <begin position="374"/>
        <end position="376"/>
    </location>
    <ligand>
        <name>FAD</name>
        <dbReference type="ChEBI" id="CHEBI:57692"/>
    </ligand>
</feature>
<reference evidence="9 10" key="1">
    <citation type="submission" date="2016-08" db="EMBL/GenBank/DDBJ databases">
        <authorList>
            <person name="Seilhamer J.J."/>
        </authorList>
    </citation>
    <scope>NUCLEOTIDE SEQUENCE [LARGE SCALE GENOMIC DNA]</scope>
    <source>
        <strain evidence="9 10">KCTC 42603</strain>
    </source>
</reference>
<dbReference type="Gene3D" id="1.25.40.80">
    <property type="match status" value="1"/>
</dbReference>
<evidence type="ECO:0000256" key="2">
    <source>
        <dbReference type="ARBA" id="ARBA00017881"/>
    </source>
</evidence>
<dbReference type="GO" id="GO:0000719">
    <property type="term" value="P:photoreactive repair"/>
    <property type="evidence" value="ECO:0007669"/>
    <property type="project" value="TreeGrafter"/>
</dbReference>
<dbReference type="Gene3D" id="1.10.579.10">
    <property type="entry name" value="DNA Cyclobutane Dipyrimidine Photolyase, subunit A, domain 3"/>
    <property type="match status" value="1"/>
</dbReference>
<dbReference type="InterPro" id="IPR036155">
    <property type="entry name" value="Crypto/Photolyase_N_sf"/>
</dbReference>
<comment type="similarity">
    <text evidence="1 7">Belongs to the DNA photolyase class-1 family.</text>
</comment>
<dbReference type="InterPro" id="IPR036134">
    <property type="entry name" value="Crypto/Photolyase_FAD-like_sf"/>
</dbReference>
<evidence type="ECO:0000256" key="5">
    <source>
        <dbReference type="ARBA" id="ARBA00022991"/>
    </source>
</evidence>
<feature type="binding site" evidence="6">
    <location>
        <begin position="237"/>
        <end position="241"/>
    </location>
    <ligand>
        <name>FAD</name>
        <dbReference type="ChEBI" id="CHEBI:57692"/>
    </ligand>
</feature>
<organism evidence="9 10">
    <name type="scientific">Alteromonas confluentis</name>
    <dbReference type="NCBI Taxonomy" id="1656094"/>
    <lineage>
        <taxon>Bacteria</taxon>
        <taxon>Pseudomonadati</taxon>
        <taxon>Pseudomonadota</taxon>
        <taxon>Gammaproteobacteria</taxon>
        <taxon>Alteromonadales</taxon>
        <taxon>Alteromonadaceae</taxon>
        <taxon>Alteromonas/Salinimonas group</taxon>
        <taxon>Alteromonas</taxon>
    </lineage>
</organism>
<dbReference type="PANTHER" id="PTHR11455">
    <property type="entry name" value="CRYPTOCHROME"/>
    <property type="match status" value="1"/>
</dbReference>
<feature type="binding site" evidence="6">
    <location>
        <position position="224"/>
    </location>
    <ligand>
        <name>FAD</name>
        <dbReference type="ChEBI" id="CHEBI:57692"/>
    </ligand>
</feature>
<dbReference type="Pfam" id="PF00875">
    <property type="entry name" value="DNA_photolyase"/>
    <property type="match status" value="1"/>
</dbReference>
<comment type="cofactor">
    <cofactor evidence="6 7">
        <name>FAD</name>
        <dbReference type="ChEBI" id="CHEBI:57692"/>
    </cofactor>
    <text evidence="6 7">Binds 1 FAD per subunit.</text>
</comment>
<keyword evidence="5 7" id="KW-0157">Chromophore</keyword>
<dbReference type="SUPFAM" id="SSF48173">
    <property type="entry name" value="Cryptochrome/photolyase FAD-binding domain"/>
    <property type="match status" value="1"/>
</dbReference>
<dbReference type="OrthoDB" id="9772484at2"/>
<evidence type="ECO:0000256" key="7">
    <source>
        <dbReference type="RuleBase" id="RU367151"/>
    </source>
</evidence>
<dbReference type="Gene3D" id="3.40.50.620">
    <property type="entry name" value="HUPs"/>
    <property type="match status" value="1"/>
</dbReference>
<dbReference type="InterPro" id="IPR014729">
    <property type="entry name" value="Rossmann-like_a/b/a_fold"/>
</dbReference>
<keyword evidence="10" id="KW-1185">Reference proteome</keyword>
<dbReference type="NCBIfam" id="TIGR02765">
    <property type="entry name" value="crypto_DASH"/>
    <property type="match status" value="1"/>
</dbReference>